<sequence length="189" mass="21125">MSRRKPTSRWVTLAVVAFAIAILAALVVPAINVYPIRDERTSEILEAYTLSQATTAFQLNFGYKPPQTEYQIRRHLHAVSPHATLNSDDLDAVIALDDAERLVFWLGGDTLPASISFDRTVFFEFDPSLFVDQDSDGFREYRSRRDKVFSYDSTTSRVSCDFSDDEMVAKIDASGIRNDSSTAIPDDGG</sequence>
<dbReference type="SUPFAM" id="SSF54523">
    <property type="entry name" value="Pili subunits"/>
    <property type="match status" value="1"/>
</dbReference>
<organism evidence="1 2">
    <name type="scientific">Novipirellula herctigrandis</name>
    <dbReference type="NCBI Taxonomy" id="2527986"/>
    <lineage>
        <taxon>Bacteria</taxon>
        <taxon>Pseudomonadati</taxon>
        <taxon>Planctomycetota</taxon>
        <taxon>Planctomycetia</taxon>
        <taxon>Pirellulales</taxon>
        <taxon>Pirellulaceae</taxon>
        <taxon>Novipirellula</taxon>
    </lineage>
</organism>
<name>A0A5C5YXT2_9BACT</name>
<dbReference type="AlphaFoldDB" id="A0A5C5YXT2"/>
<proteinExistence type="predicted"/>
<keyword evidence="2" id="KW-1185">Reference proteome</keyword>
<dbReference type="InterPro" id="IPR045584">
    <property type="entry name" value="Pilin-like"/>
</dbReference>
<dbReference type="RefSeq" id="WP_146394760.1">
    <property type="nucleotide sequence ID" value="NZ_SJPJ01000001.1"/>
</dbReference>
<evidence type="ECO:0000313" key="2">
    <source>
        <dbReference type="Proteomes" id="UP000315010"/>
    </source>
</evidence>
<reference evidence="1 2" key="1">
    <citation type="submission" date="2019-02" db="EMBL/GenBank/DDBJ databases">
        <title>Deep-cultivation of Planctomycetes and their phenomic and genomic characterization uncovers novel biology.</title>
        <authorList>
            <person name="Wiegand S."/>
            <person name="Jogler M."/>
            <person name="Boedeker C."/>
            <person name="Pinto D."/>
            <person name="Vollmers J."/>
            <person name="Rivas-Marin E."/>
            <person name="Kohn T."/>
            <person name="Peeters S.H."/>
            <person name="Heuer A."/>
            <person name="Rast P."/>
            <person name="Oberbeckmann S."/>
            <person name="Bunk B."/>
            <person name="Jeske O."/>
            <person name="Meyerdierks A."/>
            <person name="Storesund J.E."/>
            <person name="Kallscheuer N."/>
            <person name="Luecker S."/>
            <person name="Lage O.M."/>
            <person name="Pohl T."/>
            <person name="Merkel B.J."/>
            <person name="Hornburger P."/>
            <person name="Mueller R.-W."/>
            <person name="Bruemmer F."/>
            <person name="Labrenz M."/>
            <person name="Spormann A.M."/>
            <person name="Op Den Camp H."/>
            <person name="Overmann J."/>
            <person name="Amann R."/>
            <person name="Jetten M.S.M."/>
            <person name="Mascher T."/>
            <person name="Medema M.H."/>
            <person name="Devos D.P."/>
            <person name="Kaster A.-K."/>
            <person name="Ovreas L."/>
            <person name="Rohde M."/>
            <person name="Galperin M.Y."/>
            <person name="Jogler C."/>
        </authorList>
    </citation>
    <scope>NUCLEOTIDE SEQUENCE [LARGE SCALE GENOMIC DNA]</scope>
    <source>
        <strain evidence="1 2">CA13</strain>
    </source>
</reference>
<dbReference type="Proteomes" id="UP000315010">
    <property type="component" value="Unassembled WGS sequence"/>
</dbReference>
<dbReference type="EMBL" id="SJPJ01000001">
    <property type="protein sequence ID" value="TWT79576.1"/>
    <property type="molecule type" value="Genomic_DNA"/>
</dbReference>
<gene>
    <name evidence="1" type="ORF">CA13_09800</name>
</gene>
<accession>A0A5C5YXT2</accession>
<comment type="caution">
    <text evidence="1">The sequence shown here is derived from an EMBL/GenBank/DDBJ whole genome shotgun (WGS) entry which is preliminary data.</text>
</comment>
<evidence type="ECO:0000313" key="1">
    <source>
        <dbReference type="EMBL" id="TWT79576.1"/>
    </source>
</evidence>
<protein>
    <submittedName>
        <fullName evidence="1">Uncharacterized protein</fullName>
    </submittedName>
</protein>